<reference evidence="2 3" key="1">
    <citation type="submission" date="2024-05" db="EMBL/GenBank/DDBJ databases">
        <authorList>
            <person name="Wallberg A."/>
        </authorList>
    </citation>
    <scope>NUCLEOTIDE SEQUENCE [LARGE SCALE GENOMIC DNA]</scope>
</reference>
<feature type="compositionally biased region" description="Basic and acidic residues" evidence="1">
    <location>
        <begin position="487"/>
        <end position="497"/>
    </location>
</feature>
<accession>A0AAV2RKB2</accession>
<organism evidence="2 3">
    <name type="scientific">Meganyctiphanes norvegica</name>
    <name type="common">Northern krill</name>
    <name type="synonym">Thysanopoda norvegica</name>
    <dbReference type="NCBI Taxonomy" id="48144"/>
    <lineage>
        <taxon>Eukaryota</taxon>
        <taxon>Metazoa</taxon>
        <taxon>Ecdysozoa</taxon>
        <taxon>Arthropoda</taxon>
        <taxon>Crustacea</taxon>
        <taxon>Multicrustacea</taxon>
        <taxon>Malacostraca</taxon>
        <taxon>Eumalacostraca</taxon>
        <taxon>Eucarida</taxon>
        <taxon>Euphausiacea</taxon>
        <taxon>Euphausiidae</taxon>
        <taxon>Meganyctiphanes</taxon>
    </lineage>
</organism>
<proteinExistence type="predicted"/>
<keyword evidence="3" id="KW-1185">Reference proteome</keyword>
<dbReference type="AlphaFoldDB" id="A0AAV2RKB2"/>
<feature type="region of interest" description="Disordered" evidence="1">
    <location>
        <begin position="42"/>
        <end position="76"/>
    </location>
</feature>
<sequence length="526" mass="58787">MKTYLKVSAMHLKESNVEQRVTAGASASLDLLSNINNRICSSNSNSNSNNSSSSNVSRNNISVFNNNNNEKSLRDPPELIISSGCVSSFIGPLVADDGMIDSSGSTHIPDDSDAVSVGSDRVHHTSISSNSGRPQRHLRSPSNCSLCSIDNDESDLESYSSLEVDLNTRLHQRPGSSTSSGCLVDCDPWPVTPSSIVDYDVNDLSPQLQISNNVNELSDNTDAVKSFYNKPKLLFSSIEEEKSKNQENIINNNEVFSDKNGNLTSNGNDLLLSSTETKRSRNNSDSACYTSDDENPSDIEQKMAETKVKMNDSILSNGKEELAFHGRKIKHHHMKQKEMREHFAIKHHPKSLKLADTTQPDNRYSQVPESPIVDAYEKECLDQPEKMVRELENQAKESQESVSDNDGDIIPRKKEKMEINEIMKSSMEEVENDVKELPTIEIQEPKITPTNENKNENKENNLPEVADNDASIKSRNSRVTFGGVEEVVVKRRDASQKRRDRTQRYSVPLPLAKRHEEKHKLSSPEL</sequence>
<comment type="caution">
    <text evidence="2">The sequence shown here is derived from an EMBL/GenBank/DDBJ whole genome shotgun (WGS) entry which is preliminary data.</text>
</comment>
<feature type="compositionally biased region" description="Low complexity" evidence="1">
    <location>
        <begin position="42"/>
        <end position="69"/>
    </location>
</feature>
<feature type="region of interest" description="Disordered" evidence="1">
    <location>
        <begin position="258"/>
        <end position="296"/>
    </location>
</feature>
<evidence type="ECO:0000256" key="1">
    <source>
        <dbReference type="SAM" id="MobiDB-lite"/>
    </source>
</evidence>
<evidence type="ECO:0000313" key="3">
    <source>
        <dbReference type="Proteomes" id="UP001497623"/>
    </source>
</evidence>
<feature type="region of interest" description="Disordered" evidence="1">
    <location>
        <begin position="428"/>
        <end position="526"/>
    </location>
</feature>
<feature type="compositionally biased region" description="Basic and acidic residues" evidence="1">
    <location>
        <begin position="513"/>
        <end position="526"/>
    </location>
</feature>
<feature type="non-terminal residue" evidence="2">
    <location>
        <position position="526"/>
    </location>
</feature>
<evidence type="ECO:0000313" key="2">
    <source>
        <dbReference type="EMBL" id="CAL4129436.1"/>
    </source>
</evidence>
<feature type="compositionally biased region" description="Polar residues" evidence="1">
    <location>
        <begin position="258"/>
        <end position="275"/>
    </location>
</feature>
<name>A0AAV2RKB2_MEGNR</name>
<dbReference type="Proteomes" id="UP001497623">
    <property type="component" value="Unassembled WGS sequence"/>
</dbReference>
<dbReference type="EMBL" id="CAXKWB010026078">
    <property type="protein sequence ID" value="CAL4129436.1"/>
    <property type="molecule type" value="Genomic_DNA"/>
</dbReference>
<feature type="region of interest" description="Disordered" evidence="1">
    <location>
        <begin position="101"/>
        <end position="142"/>
    </location>
</feature>
<gene>
    <name evidence="2" type="ORF">MNOR_LOCUS26300</name>
</gene>
<protein>
    <submittedName>
        <fullName evidence="2">Uncharacterized protein</fullName>
    </submittedName>
</protein>